<name>A0A1T1NS84_9XANT</name>
<evidence type="ECO:0000313" key="1">
    <source>
        <dbReference type="EMBL" id="OOW65992.1"/>
    </source>
</evidence>
<proteinExistence type="predicted"/>
<dbReference type="Proteomes" id="UP000190559">
    <property type="component" value="Unassembled WGS sequence"/>
</dbReference>
<sequence>MLEVQPTLDRHFDRGIDRHLGFYMSSHMRRVTRTALHGEKMMAGLQRWRGRAEHYVVYTREAVCHCLGRQTCGRPITAFIW</sequence>
<accession>A0A1T1NS84</accession>
<reference evidence="1 2" key="1">
    <citation type="submission" date="2015-12" db="EMBL/GenBank/DDBJ databases">
        <authorList>
            <person name="Shamseldin A."/>
            <person name="Moawad H."/>
            <person name="Abd El-Rahim W.M."/>
            <person name="Sadowsky M.J."/>
        </authorList>
    </citation>
    <scope>NUCLEOTIDE SEQUENCE [LARGE SCALE GENOMIC DNA]</scope>
    <source>
        <strain evidence="1 2">LMG9050</strain>
    </source>
</reference>
<evidence type="ECO:0000313" key="2">
    <source>
        <dbReference type="Proteomes" id="UP000190559"/>
    </source>
</evidence>
<comment type="caution">
    <text evidence="1">The sequence shown here is derived from an EMBL/GenBank/DDBJ whole genome shotgun (WGS) entry which is preliminary data.</text>
</comment>
<organism evidence="1 2">
    <name type="scientific">Xanthomonas axonopodis pv. melhusii</name>
    <dbReference type="NCBI Taxonomy" id="487834"/>
    <lineage>
        <taxon>Bacteria</taxon>
        <taxon>Pseudomonadati</taxon>
        <taxon>Pseudomonadota</taxon>
        <taxon>Gammaproteobacteria</taxon>
        <taxon>Lysobacterales</taxon>
        <taxon>Lysobacteraceae</taxon>
        <taxon>Xanthomonas</taxon>
    </lineage>
</organism>
<protein>
    <submittedName>
        <fullName evidence="1">Uncharacterized protein</fullName>
    </submittedName>
</protein>
<gene>
    <name evidence="1" type="ORF">Xmlh_04515</name>
</gene>
<dbReference type="AlphaFoldDB" id="A0A1T1NS84"/>
<dbReference type="EMBL" id="LOJW01000058">
    <property type="protein sequence ID" value="OOW65992.1"/>
    <property type="molecule type" value="Genomic_DNA"/>
</dbReference>